<dbReference type="Pfam" id="PF07143">
    <property type="entry name" value="CrtC"/>
    <property type="match status" value="1"/>
</dbReference>
<dbReference type="PANTHER" id="PTHR38591">
    <property type="entry name" value="HYDROLASE"/>
    <property type="match status" value="1"/>
</dbReference>
<dbReference type="PANTHER" id="PTHR38591:SF1">
    <property type="entry name" value="BLL1000 PROTEIN"/>
    <property type="match status" value="1"/>
</dbReference>
<gene>
    <name evidence="2" type="ORF">RF819_04250</name>
</gene>
<sequence>MAATLIAPLWHNQAQAQSNDPTAAPAVLVKRLLQFPRDLGSHPDTATEWWYVTGELQAQGRLFGFQLTFFRSRVPSTQAMRSGFAAKQLHFAHAAVTDVTGQRLLHDQRIARSSGNAQVDLAQASDTDTDVSLRDWSLQRRSSSYLARANGAGFAFELNLQETQPLLLQGDAGLSRKGPEASQASFYYSLPQLRVSGQLTLDGQRQAVTGRAWLDHEWSQSIMAPQAVGWDWIGMNLNDGSALTAFRLRNKTGGTVWAGGSWRAKDALVPVVFGHDQVSFEPIRRWTSPASATSYPVEWRVTVPDASSTPRRYTVRALVDNQELDSSRSTGAIYWEGLSDLLDEQGKPLGRGYLEMTGYAKPLSL</sequence>
<comment type="caution">
    <text evidence="2">The sequence shown here is derived from an EMBL/GenBank/DDBJ whole genome shotgun (WGS) entry which is preliminary data.</text>
</comment>
<protein>
    <submittedName>
        <fullName evidence="2">Carotenoid 1,2-hydratase</fullName>
    </submittedName>
</protein>
<evidence type="ECO:0000259" key="1">
    <source>
        <dbReference type="Pfam" id="PF07143"/>
    </source>
</evidence>
<dbReference type="Gene3D" id="2.40.370.10">
    <property type="entry name" value="AttH-like domain"/>
    <property type="match status" value="2"/>
</dbReference>
<reference evidence="2 3" key="1">
    <citation type="submission" date="2017-01" db="EMBL/GenBank/DDBJ databases">
        <title>Genome sequencing of Rhodoferax fermentans JCM 7819.</title>
        <authorList>
            <person name="Kim Y.J."/>
            <person name="Farh M.E.-A."/>
            <person name="Yang D.-C."/>
        </authorList>
    </citation>
    <scope>NUCLEOTIDE SEQUENCE [LARGE SCALE GENOMIC DNA]</scope>
    <source>
        <strain evidence="2 3">JCM 7819</strain>
    </source>
</reference>
<evidence type="ECO:0000313" key="3">
    <source>
        <dbReference type="Proteomes" id="UP000190750"/>
    </source>
</evidence>
<proteinExistence type="predicted"/>
<dbReference type="AlphaFoldDB" id="A0A1T1AY41"/>
<accession>A0A1T1AY41</accession>
<dbReference type="InterPro" id="IPR010791">
    <property type="entry name" value="AttH_dom"/>
</dbReference>
<organism evidence="2 3">
    <name type="scientific">Rhodoferax fermentans</name>
    <dbReference type="NCBI Taxonomy" id="28066"/>
    <lineage>
        <taxon>Bacteria</taxon>
        <taxon>Pseudomonadati</taxon>
        <taxon>Pseudomonadota</taxon>
        <taxon>Betaproteobacteria</taxon>
        <taxon>Burkholderiales</taxon>
        <taxon>Comamonadaceae</taxon>
        <taxon>Rhodoferax</taxon>
    </lineage>
</organism>
<dbReference type="EMBL" id="MTJN01000002">
    <property type="protein sequence ID" value="OOV08888.1"/>
    <property type="molecule type" value="Genomic_DNA"/>
</dbReference>
<feature type="domain" description="AttH" evidence="1">
    <location>
        <begin position="47"/>
        <end position="220"/>
    </location>
</feature>
<evidence type="ECO:0000313" key="2">
    <source>
        <dbReference type="EMBL" id="OOV08888.1"/>
    </source>
</evidence>
<keyword evidence="3" id="KW-1185">Reference proteome</keyword>
<dbReference type="STRING" id="28066.RF819_04250"/>
<dbReference type="Proteomes" id="UP000190750">
    <property type="component" value="Unassembled WGS sequence"/>
</dbReference>
<dbReference type="Pfam" id="PF17186">
    <property type="entry name" value="Lipocalin_9"/>
    <property type="match status" value="1"/>
</dbReference>
<dbReference type="SUPFAM" id="SSF159245">
    <property type="entry name" value="AttH-like"/>
    <property type="match status" value="1"/>
</dbReference>
<dbReference type="InterPro" id="IPR023374">
    <property type="entry name" value="AttH-like_dom_sf"/>
</dbReference>
<name>A0A1T1AY41_RHOFE</name>